<name>A0AAD7VIS5_QUISA</name>
<organism evidence="1 2">
    <name type="scientific">Quillaja saponaria</name>
    <name type="common">Soap bark tree</name>
    <dbReference type="NCBI Taxonomy" id="32244"/>
    <lineage>
        <taxon>Eukaryota</taxon>
        <taxon>Viridiplantae</taxon>
        <taxon>Streptophyta</taxon>
        <taxon>Embryophyta</taxon>
        <taxon>Tracheophyta</taxon>
        <taxon>Spermatophyta</taxon>
        <taxon>Magnoliopsida</taxon>
        <taxon>eudicotyledons</taxon>
        <taxon>Gunneridae</taxon>
        <taxon>Pentapetalae</taxon>
        <taxon>rosids</taxon>
        <taxon>fabids</taxon>
        <taxon>Fabales</taxon>
        <taxon>Quillajaceae</taxon>
        <taxon>Quillaja</taxon>
    </lineage>
</organism>
<evidence type="ECO:0000313" key="2">
    <source>
        <dbReference type="Proteomes" id="UP001163823"/>
    </source>
</evidence>
<dbReference type="PANTHER" id="PTHR36773">
    <property type="entry name" value="EXPRESSED PROTEIN"/>
    <property type="match status" value="1"/>
</dbReference>
<sequence>MDTAANDDLDDYSASSTIVNFDRPIHLLREPIPAGPSDDPLFGPYVLAFRDSQAWVSAYRACESKITAQCEAGARIGCAISASSKCKPPWWRAMISGQVLDWKEREICEERETESCFAAAKDKCNGFAKDKCLKSFRDARIAAKGRRLNSKEAADLICWASMPESSLWVNLIGLKQLGSRCVSDRGLGVTNYRATELLGIDEDVERILGENGSKIIKS</sequence>
<protein>
    <submittedName>
        <fullName evidence="1">Bifunctional lysine-specific demethylase and histidyl-hydroxylase</fullName>
    </submittedName>
</protein>
<dbReference type="EMBL" id="JARAOO010000003">
    <property type="protein sequence ID" value="KAJ7977332.1"/>
    <property type="molecule type" value="Genomic_DNA"/>
</dbReference>
<dbReference type="GO" id="GO:0009536">
    <property type="term" value="C:plastid"/>
    <property type="evidence" value="ECO:0007669"/>
    <property type="project" value="TreeGrafter"/>
</dbReference>
<dbReference type="KEGG" id="qsa:O6P43_006976"/>
<comment type="caution">
    <text evidence="1">The sequence shown here is derived from an EMBL/GenBank/DDBJ whole genome shotgun (WGS) entry which is preliminary data.</text>
</comment>
<reference evidence="1" key="1">
    <citation type="journal article" date="2023" name="Science">
        <title>Elucidation of the pathway for biosynthesis of saponin adjuvants from the soapbark tree.</title>
        <authorList>
            <person name="Reed J."/>
            <person name="Orme A."/>
            <person name="El-Demerdash A."/>
            <person name="Owen C."/>
            <person name="Martin L.B.B."/>
            <person name="Misra R.C."/>
            <person name="Kikuchi S."/>
            <person name="Rejzek M."/>
            <person name="Martin A.C."/>
            <person name="Harkess A."/>
            <person name="Leebens-Mack J."/>
            <person name="Louveau T."/>
            <person name="Stephenson M.J."/>
            <person name="Osbourn A."/>
        </authorList>
    </citation>
    <scope>NUCLEOTIDE SEQUENCE</scope>
    <source>
        <strain evidence="1">S10</strain>
    </source>
</reference>
<keyword evidence="2" id="KW-1185">Reference proteome</keyword>
<evidence type="ECO:0000313" key="1">
    <source>
        <dbReference type="EMBL" id="KAJ7977332.1"/>
    </source>
</evidence>
<proteinExistence type="predicted"/>
<accession>A0AAD7VIS5</accession>
<dbReference type="AlphaFoldDB" id="A0AAD7VIS5"/>
<dbReference type="Proteomes" id="UP001163823">
    <property type="component" value="Chromosome 3"/>
</dbReference>
<gene>
    <name evidence="1" type="ORF">O6P43_006976</name>
</gene>
<dbReference type="PANTHER" id="PTHR36773:SF1">
    <property type="entry name" value="EXPRESSED PROTEIN"/>
    <property type="match status" value="1"/>
</dbReference>